<comment type="caution">
    <text evidence="1">The sequence shown here is derived from an EMBL/GenBank/DDBJ whole genome shotgun (WGS) entry which is preliminary data.</text>
</comment>
<dbReference type="InterPro" id="IPR028994">
    <property type="entry name" value="Integrin_alpha_N"/>
</dbReference>
<accession>A0ABN0YN07</accession>
<evidence type="ECO:0000313" key="2">
    <source>
        <dbReference type="Proteomes" id="UP001500879"/>
    </source>
</evidence>
<organism evidence="1 2">
    <name type="scientific">Streptomyces luteireticuli</name>
    <dbReference type="NCBI Taxonomy" id="173858"/>
    <lineage>
        <taxon>Bacteria</taxon>
        <taxon>Bacillati</taxon>
        <taxon>Actinomycetota</taxon>
        <taxon>Actinomycetes</taxon>
        <taxon>Kitasatosporales</taxon>
        <taxon>Streptomycetaceae</taxon>
        <taxon>Streptomyces</taxon>
    </lineage>
</organism>
<sequence length="293" mass="32692">MANGNCRSWTGNGRPDLLLRDQESGDVFVRQHSGAFDGLDTFLPPVKIAENLGWPRFFFLRPLDSGNGRADLLAFSIAEINPGEGEHHEHGLYLLRNNGLNGLQTLGEPLRISGKRDDKEWETLAAADVSGTGCDDTVSREKDAGHVDWFRHVGQVLPHDTWDKTPRRLTTVDVDDFPVAMVDVSGNGRLDLVVLRSNGDLDVFVFADDHDFATAQGAGEGTWYTVARGWNEYRLIVSTDIDLDGRPDLLTLRHDGTLLAHRHRGAFDPRRPLETFEKPVPVAEDCWHYDVIS</sequence>
<dbReference type="Proteomes" id="UP001500879">
    <property type="component" value="Unassembled WGS sequence"/>
</dbReference>
<dbReference type="PANTHER" id="PTHR44103:SF1">
    <property type="entry name" value="PROPROTEIN CONVERTASE P"/>
    <property type="match status" value="1"/>
</dbReference>
<dbReference type="SUPFAM" id="SSF69318">
    <property type="entry name" value="Integrin alpha N-terminal domain"/>
    <property type="match status" value="1"/>
</dbReference>
<name>A0ABN0YN07_9ACTN</name>
<dbReference type="PANTHER" id="PTHR44103">
    <property type="entry name" value="PROPROTEIN CONVERTASE P"/>
    <property type="match status" value="1"/>
</dbReference>
<evidence type="ECO:0000313" key="1">
    <source>
        <dbReference type="EMBL" id="GAA0401767.1"/>
    </source>
</evidence>
<keyword evidence="2" id="KW-1185">Reference proteome</keyword>
<protein>
    <recommendedName>
        <fullName evidence="3">VCBS repeat-containing protein</fullName>
    </recommendedName>
</protein>
<dbReference type="RefSeq" id="WP_344022911.1">
    <property type="nucleotide sequence ID" value="NZ_BAAABX010000023.1"/>
</dbReference>
<reference evidence="1 2" key="1">
    <citation type="journal article" date="2019" name="Int. J. Syst. Evol. Microbiol.">
        <title>The Global Catalogue of Microorganisms (GCM) 10K type strain sequencing project: providing services to taxonomists for standard genome sequencing and annotation.</title>
        <authorList>
            <consortium name="The Broad Institute Genomics Platform"/>
            <consortium name="The Broad Institute Genome Sequencing Center for Infectious Disease"/>
            <person name="Wu L."/>
            <person name="Ma J."/>
        </authorList>
    </citation>
    <scope>NUCLEOTIDE SEQUENCE [LARGE SCALE GENOMIC DNA]</scope>
    <source>
        <strain evidence="1 2">JCM 4788</strain>
    </source>
</reference>
<evidence type="ECO:0008006" key="3">
    <source>
        <dbReference type="Google" id="ProtNLM"/>
    </source>
</evidence>
<proteinExistence type="predicted"/>
<dbReference type="EMBL" id="BAAABX010000023">
    <property type="protein sequence ID" value="GAA0401767.1"/>
    <property type="molecule type" value="Genomic_DNA"/>
</dbReference>
<gene>
    <name evidence="1" type="ORF">GCM10010357_23570</name>
</gene>